<evidence type="ECO:0000256" key="2">
    <source>
        <dbReference type="ARBA" id="ARBA00022679"/>
    </source>
</evidence>
<dbReference type="PROSITE" id="PS50878">
    <property type="entry name" value="RT_POL"/>
    <property type="match status" value="1"/>
</dbReference>
<dbReference type="Gene3D" id="3.30.420.10">
    <property type="entry name" value="Ribonuclease H-like superfamily/Ribonuclease H"/>
    <property type="match status" value="1"/>
</dbReference>
<keyword evidence="6" id="KW-0511">Multifunctional enzyme</keyword>
<protein>
    <recommendedName>
        <fullName evidence="1">RNA-directed DNA polymerase</fullName>
        <ecNumber evidence="1">2.7.7.49</ecNumber>
    </recommendedName>
</protein>
<dbReference type="SUPFAM" id="SSF53098">
    <property type="entry name" value="Ribonuclease H-like"/>
    <property type="match status" value="1"/>
</dbReference>
<proteinExistence type="predicted"/>
<keyword evidence="5" id="KW-0378">Hydrolase</keyword>
<evidence type="ECO:0000256" key="5">
    <source>
        <dbReference type="ARBA" id="ARBA00022759"/>
    </source>
</evidence>
<sequence length="1421" mass="162937">MGDITLRRSDRLAVESLLVTLRTLKESESWSEEELERLAIQKFRVLQRYNPGSRRLIEECRKILKSVSRRSENSEKKVDSKKRKKRSDFTGRMSVSGNENIVPVATTVPTTPTITVAGSRPLPFENTPTVTGVGGHHIPFVGTPVVTGIGGYQTPFGMQASVPNYIPYYINYPPNHQATSSLRILSNITKYSKTNPRPFKHYIEDLQVMFRIEKIPEEDWGDILWLSLDDQIREELGHIPESVKTSYISLKATLMEKFATHPEAKQSRMEADVFELNVADGEKLMKSLKSYVELMKKGFSDMDQKQLVEAAEKILYKIKVFGDLQELIFEAYAACKEYIVDARRNRRSADNEEKKAKNVIRCYYCGGDNHKKSQCKKLKNESENNKNLSNINSKSVKNTSGRIDKGRKNGVSVLAEVSGKEAEIYLDTGSDINIISVDDVEPLKVKNIKLKTERFEVGGGDESNVNTLITTGCGDLDVKFGACNFKVKCHFVTDNRLFAPSLMMLGNEFLDRLNSYKVDNQNKVFILNDLCEVPLILHKIENSFPCEGKKKVRRVNVIRDEQMVHEEEKLKETYKEAFSLNNFDIGRCVVPATKIQLVKDVELPKPVKYNYNPIKARQIAELKIPSMEAGIIVPDDDMSCKFVSNHVLVAKPRGLWRLCLDVRILNKYILPMPIDLPNIEQVIYKMSKQKYFFCIDLTQSFLQIELLKEDQDLFGVYTHKGIYKYTRVVFGSRCSSQLFVKALNTVLKDFIESNNDDWGVICYVDDIVGFAKSFSQLKTLAKDVILTLKDNGFKINREKSKFFARKCTFLSYEITKDGFTISDAYLDKLKQYEMPQNVKQLKRFLGMAQYFKRNLNNLGLIIKPLLNLLKKDTCWKFDQKCIDAYNKVIDLMTSKPLICSPMYDGREFYLMVDSSLDGFGSMLYQLDGKKKCVIAYHAERFKEFKVRPSAIELELLGIYKALVHYSSMLYGCKVVIQNDHKPMNAYTKTTLSPKSLYYIEKMEEFDYQIVYKDNNSVKVVDSLSRQFITGIITIDQHLDGNKPDDKTIRDIFYKIHDKMGHFSYSRTYPLVCEYLSYPGLSKDYSEYLRSCDVCKKVNPAVPVKIQKGLAVATRPLQIVSTDVLGPLISSENNFKFVLNIVDSLSRFIVLVPLHSTSGQEVWTKFRDEFIYSYGIPVIIISDGASYYLGENFTNGCAEFGIIHRVSRAGYHNDNTLSERSFKTLNDCLRKQLVDINHIRWPEFIKPIQFFMNNTVHKSLTTTPSQLFMGIKNRIMDMKNDKLYDVTMTPYIAEKSYEIAKLVLAEKNNFDYEKYDDKDRFFGLKCGGEPEKVSDCGNYKKKSSKILKNNPSKLSVGSEVLILESVKNKLNPKWKDGYVITKRSGTTVYVKQINGGRGRPLKRHITQVKPNWVRSSLEEDLI</sequence>
<evidence type="ECO:0000256" key="7">
    <source>
        <dbReference type="SAM" id="MobiDB-lite"/>
    </source>
</evidence>
<feature type="region of interest" description="Disordered" evidence="7">
    <location>
        <begin position="380"/>
        <end position="404"/>
    </location>
</feature>
<dbReference type="InterPro" id="IPR050951">
    <property type="entry name" value="Retrovirus_Pol_polyprotein"/>
</dbReference>
<dbReference type="EC" id="2.7.7.49" evidence="1"/>
<dbReference type="SUPFAM" id="SSF56672">
    <property type="entry name" value="DNA/RNA polymerases"/>
    <property type="match status" value="1"/>
</dbReference>
<dbReference type="GO" id="GO:0003676">
    <property type="term" value="F:nucleic acid binding"/>
    <property type="evidence" value="ECO:0007669"/>
    <property type="project" value="InterPro"/>
</dbReference>
<evidence type="ECO:0000259" key="8">
    <source>
        <dbReference type="PROSITE" id="PS50878"/>
    </source>
</evidence>
<name>A0A0N5BQU7_STREA</name>
<keyword evidence="5" id="KW-0255">Endonuclease</keyword>
<dbReference type="WBParaSite" id="SPAL_0000825700.1">
    <property type="protein sequence ID" value="SPAL_0000825700.1"/>
    <property type="gene ID" value="SPAL_0000825700"/>
</dbReference>
<feature type="domain" description="Integrase catalytic" evidence="9">
    <location>
        <begin position="1111"/>
        <end position="1271"/>
    </location>
</feature>
<evidence type="ECO:0000313" key="11">
    <source>
        <dbReference type="WBParaSite" id="SPAL_0000825700.1"/>
    </source>
</evidence>
<dbReference type="InterPro" id="IPR043502">
    <property type="entry name" value="DNA/RNA_pol_sf"/>
</dbReference>
<dbReference type="GO" id="GO:0004519">
    <property type="term" value="F:endonuclease activity"/>
    <property type="evidence" value="ECO:0007669"/>
    <property type="project" value="UniProtKB-KW"/>
</dbReference>
<evidence type="ECO:0000256" key="1">
    <source>
        <dbReference type="ARBA" id="ARBA00012493"/>
    </source>
</evidence>
<organism evidence="10 11">
    <name type="scientific">Strongyloides papillosus</name>
    <name type="common">Intestinal threadworm</name>
    <dbReference type="NCBI Taxonomy" id="174720"/>
    <lineage>
        <taxon>Eukaryota</taxon>
        <taxon>Metazoa</taxon>
        <taxon>Ecdysozoa</taxon>
        <taxon>Nematoda</taxon>
        <taxon>Chromadorea</taxon>
        <taxon>Rhabditida</taxon>
        <taxon>Tylenchina</taxon>
        <taxon>Panagrolaimomorpha</taxon>
        <taxon>Strongyloidoidea</taxon>
        <taxon>Strongyloididae</taxon>
        <taxon>Strongyloides</taxon>
    </lineage>
</organism>
<dbReference type="CDD" id="cd01647">
    <property type="entry name" value="RT_LTR"/>
    <property type="match status" value="1"/>
</dbReference>
<dbReference type="GO" id="GO:0042575">
    <property type="term" value="C:DNA polymerase complex"/>
    <property type="evidence" value="ECO:0007669"/>
    <property type="project" value="UniProtKB-ARBA"/>
</dbReference>
<evidence type="ECO:0000259" key="9">
    <source>
        <dbReference type="PROSITE" id="PS50994"/>
    </source>
</evidence>
<evidence type="ECO:0000313" key="10">
    <source>
        <dbReference type="Proteomes" id="UP000046392"/>
    </source>
</evidence>
<dbReference type="InterPro" id="IPR043128">
    <property type="entry name" value="Rev_trsase/Diguanyl_cyclase"/>
</dbReference>
<keyword evidence="10" id="KW-1185">Reference proteome</keyword>
<dbReference type="PROSITE" id="PS50994">
    <property type="entry name" value="INTEGRASE"/>
    <property type="match status" value="1"/>
</dbReference>
<dbReference type="Pfam" id="PF00665">
    <property type="entry name" value="rve"/>
    <property type="match status" value="1"/>
</dbReference>
<keyword evidence="4" id="KW-0540">Nuclease</keyword>
<dbReference type="Gene3D" id="1.10.340.70">
    <property type="match status" value="1"/>
</dbReference>
<dbReference type="InterPro" id="IPR000477">
    <property type="entry name" value="RT_dom"/>
</dbReference>
<dbReference type="Pfam" id="PF00078">
    <property type="entry name" value="RVT_1"/>
    <property type="match status" value="1"/>
</dbReference>
<dbReference type="GO" id="GO:0015074">
    <property type="term" value="P:DNA integration"/>
    <property type="evidence" value="ECO:0007669"/>
    <property type="project" value="InterPro"/>
</dbReference>
<dbReference type="Gene3D" id="3.10.10.10">
    <property type="entry name" value="HIV Type 1 Reverse Transcriptase, subunit A, domain 1"/>
    <property type="match status" value="1"/>
</dbReference>
<keyword evidence="2" id="KW-0808">Transferase</keyword>
<dbReference type="Gene3D" id="2.40.70.10">
    <property type="entry name" value="Acid Proteases"/>
    <property type="match status" value="1"/>
</dbReference>
<dbReference type="InterPro" id="IPR012337">
    <property type="entry name" value="RNaseH-like_sf"/>
</dbReference>
<evidence type="ECO:0000256" key="6">
    <source>
        <dbReference type="ARBA" id="ARBA00023268"/>
    </source>
</evidence>
<keyword evidence="3" id="KW-0548">Nucleotidyltransferase</keyword>
<dbReference type="InterPro" id="IPR041588">
    <property type="entry name" value="Integrase_H2C2"/>
</dbReference>
<feature type="region of interest" description="Disordered" evidence="7">
    <location>
        <begin position="70"/>
        <end position="96"/>
    </location>
</feature>
<evidence type="ECO:0000256" key="3">
    <source>
        <dbReference type="ARBA" id="ARBA00022695"/>
    </source>
</evidence>
<dbReference type="GO" id="GO:0003964">
    <property type="term" value="F:RNA-directed DNA polymerase activity"/>
    <property type="evidence" value="ECO:0007669"/>
    <property type="project" value="UniProtKB-EC"/>
</dbReference>
<dbReference type="InterPro" id="IPR041577">
    <property type="entry name" value="RT_RNaseH_2"/>
</dbReference>
<feature type="domain" description="Reverse transcriptase" evidence="8">
    <location>
        <begin position="630"/>
        <end position="814"/>
    </location>
</feature>
<dbReference type="Gene3D" id="3.30.70.270">
    <property type="match status" value="2"/>
</dbReference>
<reference evidence="11" key="1">
    <citation type="submission" date="2017-02" db="UniProtKB">
        <authorList>
            <consortium name="WormBaseParasite"/>
        </authorList>
    </citation>
    <scope>IDENTIFICATION</scope>
</reference>
<accession>A0A0N5BQU7</accession>
<dbReference type="InterPro" id="IPR001584">
    <property type="entry name" value="Integrase_cat-core"/>
</dbReference>
<dbReference type="InterPro" id="IPR036397">
    <property type="entry name" value="RNaseH_sf"/>
</dbReference>
<dbReference type="PANTHER" id="PTHR37984">
    <property type="entry name" value="PROTEIN CBG26694"/>
    <property type="match status" value="1"/>
</dbReference>
<dbReference type="PANTHER" id="PTHR37984:SF5">
    <property type="entry name" value="PROTEIN NYNRIN-LIKE"/>
    <property type="match status" value="1"/>
</dbReference>
<dbReference type="STRING" id="174720.A0A0N5BQU7"/>
<evidence type="ECO:0000256" key="4">
    <source>
        <dbReference type="ARBA" id="ARBA00022722"/>
    </source>
</evidence>
<dbReference type="InterPro" id="IPR021109">
    <property type="entry name" value="Peptidase_aspartic_dom_sf"/>
</dbReference>
<dbReference type="Proteomes" id="UP000046392">
    <property type="component" value="Unplaced"/>
</dbReference>
<dbReference type="Pfam" id="PF17921">
    <property type="entry name" value="Integrase_H2C2"/>
    <property type="match status" value="1"/>
</dbReference>
<dbReference type="SUPFAM" id="SSF50630">
    <property type="entry name" value="Acid proteases"/>
    <property type="match status" value="1"/>
</dbReference>
<dbReference type="Pfam" id="PF17919">
    <property type="entry name" value="RT_RNaseH_2"/>
    <property type="match status" value="1"/>
</dbReference>
<feature type="compositionally biased region" description="Low complexity" evidence="7">
    <location>
        <begin position="385"/>
        <end position="398"/>
    </location>
</feature>